<dbReference type="EMBL" id="JBHTNH010000002">
    <property type="protein sequence ID" value="MFD1360528.1"/>
    <property type="molecule type" value="Genomic_DNA"/>
</dbReference>
<dbReference type="Proteomes" id="UP001597178">
    <property type="component" value="Unassembled WGS sequence"/>
</dbReference>
<sequence>MTLEQQTRQLIEHLDQLKQRYEEHHPPESKKDKQFFEMVKERTEPVYALLAEWEEHARRAVRERQVNLHPQQVTSTRENMELLLLNSYYIDVKRKRYMELHHSITFIFEQLLSELHTH</sequence>
<dbReference type="InterPro" id="IPR014913">
    <property type="entry name" value="YppE-like"/>
</dbReference>
<dbReference type="Gene3D" id="1.20.120.440">
    <property type="entry name" value="YppE-like"/>
    <property type="match status" value="1"/>
</dbReference>
<keyword evidence="2" id="KW-1185">Reference proteome</keyword>
<dbReference type="SUPFAM" id="SSF140415">
    <property type="entry name" value="YppE-like"/>
    <property type="match status" value="1"/>
</dbReference>
<accession>A0ABW3ZQS5</accession>
<dbReference type="RefSeq" id="WP_382397234.1">
    <property type="nucleotide sequence ID" value="NZ_JBHTNH010000002.1"/>
</dbReference>
<dbReference type="InterPro" id="IPR023351">
    <property type="entry name" value="YppE-like_sf"/>
</dbReference>
<gene>
    <name evidence="1" type="ORF">ACFQ4A_02400</name>
</gene>
<organism evidence="1 2">
    <name type="scientific">Lentibacillus salinarum</name>
    <dbReference type="NCBI Taxonomy" id="446820"/>
    <lineage>
        <taxon>Bacteria</taxon>
        <taxon>Bacillati</taxon>
        <taxon>Bacillota</taxon>
        <taxon>Bacilli</taxon>
        <taxon>Bacillales</taxon>
        <taxon>Bacillaceae</taxon>
        <taxon>Lentibacillus</taxon>
    </lineage>
</organism>
<dbReference type="Pfam" id="PF08807">
    <property type="entry name" value="DUF1798"/>
    <property type="match status" value="1"/>
</dbReference>
<comment type="caution">
    <text evidence="1">The sequence shown here is derived from an EMBL/GenBank/DDBJ whole genome shotgun (WGS) entry which is preliminary data.</text>
</comment>
<protein>
    <submittedName>
        <fullName evidence="1">DUF1798 family protein</fullName>
    </submittedName>
</protein>
<evidence type="ECO:0000313" key="1">
    <source>
        <dbReference type="EMBL" id="MFD1360528.1"/>
    </source>
</evidence>
<evidence type="ECO:0000313" key="2">
    <source>
        <dbReference type="Proteomes" id="UP001597178"/>
    </source>
</evidence>
<reference evidence="2" key="1">
    <citation type="journal article" date="2019" name="Int. J. Syst. Evol. Microbiol.">
        <title>The Global Catalogue of Microorganisms (GCM) 10K type strain sequencing project: providing services to taxonomists for standard genome sequencing and annotation.</title>
        <authorList>
            <consortium name="The Broad Institute Genomics Platform"/>
            <consortium name="The Broad Institute Genome Sequencing Center for Infectious Disease"/>
            <person name="Wu L."/>
            <person name="Ma J."/>
        </authorList>
    </citation>
    <scope>NUCLEOTIDE SEQUENCE [LARGE SCALE GENOMIC DNA]</scope>
    <source>
        <strain evidence="2">CCUG 54822</strain>
    </source>
</reference>
<name>A0ABW3ZQS5_9BACI</name>
<proteinExistence type="predicted"/>